<organism evidence="1 2">
    <name type="scientific">Vanilla planifolia</name>
    <name type="common">Vanilla</name>
    <dbReference type="NCBI Taxonomy" id="51239"/>
    <lineage>
        <taxon>Eukaryota</taxon>
        <taxon>Viridiplantae</taxon>
        <taxon>Streptophyta</taxon>
        <taxon>Embryophyta</taxon>
        <taxon>Tracheophyta</taxon>
        <taxon>Spermatophyta</taxon>
        <taxon>Magnoliopsida</taxon>
        <taxon>Liliopsida</taxon>
        <taxon>Asparagales</taxon>
        <taxon>Orchidaceae</taxon>
        <taxon>Vanilloideae</taxon>
        <taxon>Vanilleae</taxon>
        <taxon>Vanilla</taxon>
    </lineage>
</organism>
<dbReference type="AlphaFoldDB" id="A0A835V8N9"/>
<protein>
    <submittedName>
        <fullName evidence="1">Uncharacterized protein</fullName>
    </submittedName>
</protein>
<evidence type="ECO:0000313" key="1">
    <source>
        <dbReference type="EMBL" id="KAG0489562.1"/>
    </source>
</evidence>
<reference evidence="1 2" key="1">
    <citation type="journal article" date="2020" name="Nat. Food">
        <title>A phased Vanilla planifolia genome enables genetic improvement of flavour and production.</title>
        <authorList>
            <person name="Hasing T."/>
            <person name="Tang H."/>
            <person name="Brym M."/>
            <person name="Khazi F."/>
            <person name="Huang T."/>
            <person name="Chambers A.H."/>
        </authorList>
    </citation>
    <scope>NUCLEOTIDE SEQUENCE [LARGE SCALE GENOMIC DNA]</scope>
    <source>
        <tissue evidence="1">Leaf</tissue>
    </source>
</reference>
<name>A0A835V8N9_VANPL</name>
<gene>
    <name evidence="1" type="ORF">HPP92_006425</name>
</gene>
<sequence length="193" mass="21202">METELPSLLRGVELVHAGRRQELKVLNQAAKRDAENRQGKNDAGAAAAADAEGDVAEIVPVGLHLGLLLEEPLRPELLRVLPLGRVVGEPPGVDEDLALRRDVVSPELGIVEVHVRHEKRDGHPKAEGLFHHSLKVREFVGVRLCNLNAGTKDTVELLAQLPLHLRVVHQLRNAPLDRPQGRLDCSTLMFSTM</sequence>
<dbReference type="Proteomes" id="UP000639772">
    <property type="component" value="Chromosome 3"/>
</dbReference>
<dbReference type="EMBL" id="JADCNM010000003">
    <property type="protein sequence ID" value="KAG0489562.1"/>
    <property type="molecule type" value="Genomic_DNA"/>
</dbReference>
<accession>A0A835V8N9</accession>
<proteinExistence type="predicted"/>
<dbReference type="OrthoDB" id="10573573at2759"/>
<evidence type="ECO:0000313" key="2">
    <source>
        <dbReference type="Proteomes" id="UP000639772"/>
    </source>
</evidence>
<comment type="caution">
    <text evidence="1">The sequence shown here is derived from an EMBL/GenBank/DDBJ whole genome shotgun (WGS) entry which is preliminary data.</text>
</comment>